<proteinExistence type="predicted"/>
<dbReference type="InterPro" id="IPR008948">
    <property type="entry name" value="L-Aspartase-like"/>
</dbReference>
<evidence type="ECO:0000313" key="4">
    <source>
        <dbReference type="Proteomes" id="UP000547458"/>
    </source>
</evidence>
<dbReference type="InterPro" id="IPR022761">
    <property type="entry name" value="Fumarate_lyase_N"/>
</dbReference>
<keyword evidence="1 3" id="KW-0456">Lyase</keyword>
<dbReference type="EMBL" id="JAATJL010000001">
    <property type="protein sequence ID" value="NJC23653.1"/>
    <property type="molecule type" value="Genomic_DNA"/>
</dbReference>
<organism evidence="3 4">
    <name type="scientific">Arthrobacter pigmenti</name>
    <dbReference type="NCBI Taxonomy" id="271432"/>
    <lineage>
        <taxon>Bacteria</taxon>
        <taxon>Bacillati</taxon>
        <taxon>Actinomycetota</taxon>
        <taxon>Actinomycetes</taxon>
        <taxon>Micrococcales</taxon>
        <taxon>Micrococcaceae</taxon>
        <taxon>Arthrobacter</taxon>
    </lineage>
</organism>
<dbReference type="GO" id="GO:0005829">
    <property type="term" value="C:cytosol"/>
    <property type="evidence" value="ECO:0007669"/>
    <property type="project" value="TreeGrafter"/>
</dbReference>
<reference evidence="3 4" key="1">
    <citation type="submission" date="2020-03" db="EMBL/GenBank/DDBJ databases">
        <title>Sequencing the genomes of 1000 actinobacteria strains.</title>
        <authorList>
            <person name="Klenk H.-P."/>
        </authorList>
    </citation>
    <scope>NUCLEOTIDE SEQUENCE [LARGE SCALE GENOMIC DNA]</scope>
    <source>
        <strain evidence="3 4">DSM 16403</strain>
    </source>
</reference>
<dbReference type="PANTHER" id="PTHR42696">
    <property type="entry name" value="ASPARTATE AMMONIA-LYASE"/>
    <property type="match status" value="1"/>
</dbReference>
<evidence type="ECO:0000313" key="3">
    <source>
        <dbReference type="EMBL" id="NJC23653.1"/>
    </source>
</evidence>
<feature type="domain" description="Fumarate lyase N-terminal" evidence="2">
    <location>
        <begin position="7"/>
        <end position="80"/>
    </location>
</feature>
<evidence type="ECO:0000259" key="2">
    <source>
        <dbReference type="Pfam" id="PF00206"/>
    </source>
</evidence>
<dbReference type="Pfam" id="PF00206">
    <property type="entry name" value="Lyase_1"/>
    <property type="match status" value="1"/>
</dbReference>
<dbReference type="GO" id="GO:0006531">
    <property type="term" value="P:aspartate metabolic process"/>
    <property type="evidence" value="ECO:0007669"/>
    <property type="project" value="TreeGrafter"/>
</dbReference>
<dbReference type="PANTHER" id="PTHR42696:SF2">
    <property type="entry name" value="ASPARTATE AMMONIA-LYASE"/>
    <property type="match status" value="1"/>
</dbReference>
<keyword evidence="4" id="KW-1185">Reference proteome</keyword>
<name>A0A846RK89_9MICC</name>
<dbReference type="Proteomes" id="UP000547458">
    <property type="component" value="Unassembled WGS sequence"/>
</dbReference>
<evidence type="ECO:0000256" key="1">
    <source>
        <dbReference type="ARBA" id="ARBA00023239"/>
    </source>
</evidence>
<accession>A0A846RK89</accession>
<dbReference type="SUPFAM" id="SSF48557">
    <property type="entry name" value="L-aspartase-like"/>
    <property type="match status" value="1"/>
</dbReference>
<dbReference type="Gene3D" id="1.10.275.10">
    <property type="entry name" value="Fumarase/aspartase (N-terminal domain)"/>
    <property type="match status" value="1"/>
</dbReference>
<sequence length="92" mass="9692">MRSQLWGFGAIKATAARTNEKLGLLESARSTAIRAASLEVMDGLLDEHFVVDRIQGGAGTSTNLNVNEIVANRGLELVGETKGDYAAPHPAA</sequence>
<dbReference type="InterPro" id="IPR051546">
    <property type="entry name" value="Aspartate_Ammonia-Lyase"/>
</dbReference>
<dbReference type="GO" id="GO:0008797">
    <property type="term" value="F:aspartate ammonia-lyase activity"/>
    <property type="evidence" value="ECO:0007669"/>
    <property type="project" value="TreeGrafter"/>
</dbReference>
<comment type="caution">
    <text evidence="3">The sequence shown here is derived from an EMBL/GenBank/DDBJ whole genome shotgun (WGS) entry which is preliminary data.</text>
</comment>
<dbReference type="AlphaFoldDB" id="A0A846RK89"/>
<dbReference type="InterPro" id="IPR024083">
    <property type="entry name" value="Fumarase/histidase_N"/>
</dbReference>
<gene>
    <name evidence="3" type="ORF">BJ994_002729</name>
</gene>
<protein>
    <submittedName>
        <fullName evidence="3">Aspartate ammonia-lyase</fullName>
    </submittedName>
</protein>